<gene>
    <name evidence="1" type="ORF">WMG39_26260</name>
</gene>
<proteinExistence type="predicted"/>
<dbReference type="RefSeq" id="WP_340524389.1">
    <property type="nucleotide sequence ID" value="NZ_JBBLXS010000579.1"/>
</dbReference>
<keyword evidence="2" id="KW-1185">Reference proteome</keyword>
<dbReference type="EMBL" id="JBBLXS010000579">
    <property type="protein sequence ID" value="MEK0188319.1"/>
    <property type="molecule type" value="Genomic_DNA"/>
</dbReference>
<accession>A0ABU8YV89</accession>
<evidence type="ECO:0000313" key="2">
    <source>
        <dbReference type="Proteomes" id="UP001384579"/>
    </source>
</evidence>
<organism evidence="1 2">
    <name type="scientific">Microcoleus anatoxicus PTRS2</name>
    <dbReference type="NCBI Taxonomy" id="2705321"/>
    <lineage>
        <taxon>Bacteria</taxon>
        <taxon>Bacillati</taxon>
        <taxon>Cyanobacteriota</taxon>
        <taxon>Cyanophyceae</taxon>
        <taxon>Oscillatoriophycideae</taxon>
        <taxon>Oscillatoriales</taxon>
        <taxon>Microcoleaceae</taxon>
        <taxon>Microcoleus</taxon>
        <taxon>Microcoleus anatoxicus</taxon>
    </lineage>
</organism>
<reference evidence="1 2" key="1">
    <citation type="journal article" date="2020" name="Harmful Algae">
        <title>Molecular and morphological characterization of a novel dihydroanatoxin-a producing Microcoleus species (cyanobacteria) from the Russian River, California, USA.</title>
        <authorList>
            <person name="Conklin K.Y."/>
            <person name="Stancheva R."/>
            <person name="Otten T.G."/>
            <person name="Fadness R."/>
            <person name="Boyer G.L."/>
            <person name="Read B."/>
            <person name="Zhang X."/>
            <person name="Sheath R.G."/>
        </authorList>
    </citation>
    <scope>NUCLEOTIDE SEQUENCE [LARGE SCALE GENOMIC DNA]</scope>
    <source>
        <strain evidence="1 2">PTRS2</strain>
    </source>
</reference>
<protein>
    <submittedName>
        <fullName evidence="1">Uncharacterized protein</fullName>
    </submittedName>
</protein>
<comment type="caution">
    <text evidence="1">The sequence shown here is derived from an EMBL/GenBank/DDBJ whole genome shotgun (WGS) entry which is preliminary data.</text>
</comment>
<name>A0ABU8YV89_9CYAN</name>
<evidence type="ECO:0000313" key="1">
    <source>
        <dbReference type="EMBL" id="MEK0188319.1"/>
    </source>
</evidence>
<sequence>MTTAIALNLKTFLEDLKSADLVGVSLRPQNLGLRLDFTFGPEVGDVAIEFDRILHLVISRPINSDDENYCFWVGEVKLRKLEENAETFLSSLSYPFNFPANLDLSSLSHFRLEGDIFIEIICEYYKIFQEVKN</sequence>
<dbReference type="Proteomes" id="UP001384579">
    <property type="component" value="Unassembled WGS sequence"/>
</dbReference>